<dbReference type="Pfam" id="PF02517">
    <property type="entry name" value="Rce1-like"/>
    <property type="match status" value="1"/>
</dbReference>
<dbReference type="GO" id="GO:0004175">
    <property type="term" value="F:endopeptidase activity"/>
    <property type="evidence" value="ECO:0007669"/>
    <property type="project" value="UniProtKB-ARBA"/>
</dbReference>
<comment type="similarity">
    <text evidence="1">Belongs to the UPF0177 family.</text>
</comment>
<dbReference type="GeneID" id="76042979"/>
<dbReference type="InterPro" id="IPR003675">
    <property type="entry name" value="Rce1/LyrA-like_dom"/>
</dbReference>
<keyword evidence="2" id="KW-1133">Transmembrane helix</keyword>
<dbReference type="Proteomes" id="UP000051749">
    <property type="component" value="Unassembled WGS sequence"/>
</dbReference>
<evidence type="ECO:0000313" key="6">
    <source>
        <dbReference type="Proteomes" id="UP000051749"/>
    </source>
</evidence>
<dbReference type="PANTHER" id="PTHR36435">
    <property type="entry name" value="SLR1288 PROTEIN"/>
    <property type="match status" value="1"/>
</dbReference>
<feature type="domain" description="CAAX prenyl protease 2/Lysostaphin resistance protein A-like" evidence="3">
    <location>
        <begin position="129"/>
        <end position="221"/>
    </location>
</feature>
<reference evidence="4 6" key="1">
    <citation type="journal article" date="2015" name="Genome Announc.">
        <title>Expanding the biotechnology potential of lactobacilli through comparative genomics of 213 strains and associated genera.</title>
        <authorList>
            <person name="Sun Z."/>
            <person name="Harris H.M."/>
            <person name="McCann A."/>
            <person name="Guo C."/>
            <person name="Argimon S."/>
            <person name="Zhang W."/>
            <person name="Yang X."/>
            <person name="Jeffery I.B."/>
            <person name="Cooney J.C."/>
            <person name="Kagawa T.F."/>
            <person name="Liu W."/>
            <person name="Song Y."/>
            <person name="Salvetti E."/>
            <person name="Wrobel A."/>
            <person name="Rasinkangas P."/>
            <person name="Parkhill J."/>
            <person name="Rea M.C."/>
            <person name="O'Sullivan O."/>
            <person name="Ritari J."/>
            <person name="Douillard F.P."/>
            <person name="Paul Ross R."/>
            <person name="Yang R."/>
            <person name="Briner A.E."/>
            <person name="Felis G.E."/>
            <person name="de Vos W.M."/>
            <person name="Barrangou R."/>
            <person name="Klaenhammer T.R."/>
            <person name="Caufield P.W."/>
            <person name="Cui Y."/>
            <person name="Zhang H."/>
            <person name="O'Toole P.W."/>
        </authorList>
    </citation>
    <scope>NUCLEOTIDE SEQUENCE [LARGE SCALE GENOMIC DNA]</scope>
    <source>
        <strain evidence="4 6">DSM 22301</strain>
    </source>
</reference>
<comment type="caution">
    <text evidence="4">The sequence shown here is derived from an EMBL/GenBank/DDBJ whole genome shotgun (WGS) entry which is preliminary data.</text>
</comment>
<evidence type="ECO:0000259" key="3">
    <source>
        <dbReference type="Pfam" id="PF02517"/>
    </source>
</evidence>
<dbReference type="GO" id="GO:0080120">
    <property type="term" value="P:CAAX-box protein maturation"/>
    <property type="evidence" value="ECO:0007669"/>
    <property type="project" value="UniProtKB-ARBA"/>
</dbReference>
<feature type="transmembrane region" description="Helical" evidence="2">
    <location>
        <begin position="164"/>
        <end position="180"/>
    </location>
</feature>
<keyword evidence="2" id="KW-0812">Transmembrane</keyword>
<dbReference type="Proteomes" id="UP000182818">
    <property type="component" value="Unassembled WGS sequence"/>
</dbReference>
<dbReference type="RefSeq" id="WP_057805332.1">
    <property type="nucleotide sequence ID" value="NZ_BJYP01000020.1"/>
</dbReference>
<dbReference type="STRING" id="319653.SAMN04487973_10552"/>
<keyword evidence="2" id="KW-0472">Membrane</keyword>
<protein>
    <recommendedName>
        <fullName evidence="3">CAAX prenyl protease 2/Lysostaphin resistance protein A-like domain-containing protein</fullName>
    </recommendedName>
</protein>
<dbReference type="EMBL" id="FOGK01000005">
    <property type="protein sequence ID" value="SER36275.1"/>
    <property type="molecule type" value="Genomic_DNA"/>
</dbReference>
<feature type="transmembrane region" description="Helical" evidence="2">
    <location>
        <begin position="40"/>
        <end position="64"/>
    </location>
</feature>
<feature type="transmembrane region" description="Helical" evidence="2">
    <location>
        <begin position="186"/>
        <end position="205"/>
    </location>
</feature>
<feature type="transmembrane region" description="Helical" evidence="2">
    <location>
        <begin position="130"/>
        <end position="152"/>
    </location>
</feature>
<reference evidence="5 7" key="2">
    <citation type="submission" date="2016-10" db="EMBL/GenBank/DDBJ databases">
        <authorList>
            <person name="Varghese N."/>
            <person name="Submissions S."/>
        </authorList>
    </citation>
    <scope>NUCLEOTIDE SEQUENCE [LARGE SCALE GENOMIC DNA]</scope>
    <source>
        <strain evidence="5 7">CGMCC 1.3889</strain>
    </source>
</reference>
<feature type="transmembrane region" description="Helical" evidence="2">
    <location>
        <begin position="12"/>
        <end position="34"/>
    </location>
</feature>
<name>A0A0R2K7D4_9LACO</name>
<gene>
    <name evidence="4" type="ORF">IV87_GL001538</name>
    <name evidence="5" type="ORF">SAMN04487973_10552</name>
</gene>
<dbReference type="InterPro" id="IPR052710">
    <property type="entry name" value="CAAX_protease"/>
</dbReference>
<evidence type="ECO:0000313" key="7">
    <source>
        <dbReference type="Proteomes" id="UP000182818"/>
    </source>
</evidence>
<organism evidence="4 6">
    <name type="scientific">Pediococcus ethanolidurans</name>
    <dbReference type="NCBI Taxonomy" id="319653"/>
    <lineage>
        <taxon>Bacteria</taxon>
        <taxon>Bacillati</taxon>
        <taxon>Bacillota</taxon>
        <taxon>Bacilli</taxon>
        <taxon>Lactobacillales</taxon>
        <taxon>Lactobacillaceae</taxon>
        <taxon>Pediococcus</taxon>
    </lineage>
</organism>
<evidence type="ECO:0000313" key="5">
    <source>
        <dbReference type="EMBL" id="SER36275.1"/>
    </source>
</evidence>
<accession>A0A0R2K7D4</accession>
<evidence type="ECO:0000256" key="2">
    <source>
        <dbReference type="SAM" id="Phobius"/>
    </source>
</evidence>
<feature type="transmembrane region" description="Helical" evidence="2">
    <location>
        <begin position="85"/>
        <end position="106"/>
    </location>
</feature>
<evidence type="ECO:0000256" key="1">
    <source>
        <dbReference type="ARBA" id="ARBA00009067"/>
    </source>
</evidence>
<dbReference type="AlphaFoldDB" id="A0A0R2K7D4"/>
<keyword evidence="7" id="KW-1185">Reference proteome</keyword>
<dbReference type="PATRIC" id="fig|319653.3.peg.1564"/>
<dbReference type="EMBL" id="JQBY01000004">
    <property type="protein sequence ID" value="KRN83100.1"/>
    <property type="molecule type" value="Genomic_DNA"/>
</dbReference>
<proteinExistence type="inferred from homology"/>
<sequence>MKMDWQQGFFNVLKFIGMFIVYQIGTIPLQMAYLMPTNQIFVLIAFTMYLITTGFMLVLFIQMYSTQLHKDNPAHFGRTKPTKRITRFMIVIVILWILFLALQIWLNQSNLLPQSENQQTVMALAKAIPWWLALDAVVFAPIIEELLFRGLFFNWFFNSNDKKVRLLGVFFSGAVFGAVHDVSSLLGWLVYAVMGWLLALTYAYTKDIRYDIGLHVFNNLISLI</sequence>
<dbReference type="PANTHER" id="PTHR36435:SF1">
    <property type="entry name" value="CAAX AMINO TERMINAL PROTEASE FAMILY PROTEIN"/>
    <property type="match status" value="1"/>
</dbReference>
<dbReference type="OrthoDB" id="8607342at2"/>
<evidence type="ECO:0000313" key="4">
    <source>
        <dbReference type="EMBL" id="KRN83100.1"/>
    </source>
</evidence>